<gene>
    <name evidence="3" type="ORF">PT015_09570</name>
</gene>
<organism evidence="3 4">
    <name type="scientific">Candidatus Mycobacterium wuenschmannii</name>
    <dbReference type="NCBI Taxonomy" id="3027808"/>
    <lineage>
        <taxon>Bacteria</taxon>
        <taxon>Bacillati</taxon>
        <taxon>Actinomycetota</taxon>
        <taxon>Actinomycetes</taxon>
        <taxon>Mycobacteriales</taxon>
        <taxon>Mycobacteriaceae</taxon>
        <taxon>Mycobacterium</taxon>
    </lineage>
</organism>
<evidence type="ECO:0000259" key="2">
    <source>
        <dbReference type="Pfam" id="PF20789"/>
    </source>
</evidence>
<dbReference type="InterPro" id="IPR029069">
    <property type="entry name" value="HotDog_dom_sf"/>
</dbReference>
<dbReference type="InterPro" id="IPR042171">
    <property type="entry name" value="Acyl-CoA_hotdog"/>
</dbReference>
<dbReference type="Pfam" id="PF13622">
    <property type="entry name" value="4HBT_3"/>
    <property type="match status" value="1"/>
</dbReference>
<name>A0ABY8W915_9MYCO</name>
<evidence type="ECO:0000259" key="1">
    <source>
        <dbReference type="Pfam" id="PF13622"/>
    </source>
</evidence>
<dbReference type="InterPro" id="IPR049449">
    <property type="entry name" value="TesB_ACOT8-like_N"/>
</dbReference>
<evidence type="ECO:0000313" key="4">
    <source>
        <dbReference type="Proteomes" id="UP001236585"/>
    </source>
</evidence>
<proteinExistence type="predicted"/>
<dbReference type="EMBL" id="CP126981">
    <property type="protein sequence ID" value="WIM90264.1"/>
    <property type="molecule type" value="Genomic_DNA"/>
</dbReference>
<feature type="domain" description="Acyl-CoA thioesterase-like N-terminal HotDog" evidence="1">
    <location>
        <begin position="4"/>
        <end position="83"/>
    </location>
</feature>
<reference evidence="3 4" key="1">
    <citation type="journal article" date="2023" name="Microbiol. Resour. Announc.">
        <title>Complete Genome Sequence of Mycobacterium wuenschmanii, a novel Nontuberculous Mycobacterium Isolated from a captive population of Amazon Milk Frogs.</title>
        <authorList>
            <person name="Hicks J."/>
            <person name="Zeineldin M."/>
            <person name="Ward H."/>
            <person name="Wuenschmann A."/>
            <person name="Camp P."/>
            <person name="Farrell D."/>
            <person name="Lehman K."/>
            <person name="Thacker T."/>
            <person name="Cuthbert E."/>
        </authorList>
    </citation>
    <scope>NUCLEOTIDE SEQUENCE [LARGE SCALE GENOMIC DNA]</scope>
    <source>
        <strain evidence="3 4">Wuenschmanii</strain>
    </source>
</reference>
<keyword evidence="4" id="KW-1185">Reference proteome</keyword>
<dbReference type="Gene3D" id="2.40.160.210">
    <property type="entry name" value="Acyl-CoA thioesterase, double hotdog domain"/>
    <property type="match status" value="1"/>
</dbReference>
<sequence>MTRGPWGLTMGGQIVGGLLGWALDRDVDDDLQPARLTVDLLRPVPIEPVTIETSIQREGRRLKLVDATMHQDGKVVARASALFLRRSAAPDGEVWSGPVTMPPLPADDGPPDTDVPFGIWTYNSESDTGTPGMPPPEWEKPGVQKYAWGRLFRPMVAGHPLTPFTRAAFAGDIISSLTHWSTAGLLYINADYTVAISRLPVGEYIGLAAQSYYGNDGVGSGSATIFDSTGPIGTGSALALGQPPGSFMPNPI</sequence>
<protein>
    <submittedName>
        <fullName evidence="3">Thioesterase family protein</fullName>
    </submittedName>
</protein>
<dbReference type="SUPFAM" id="SSF54637">
    <property type="entry name" value="Thioesterase/thiol ester dehydrase-isomerase"/>
    <property type="match status" value="1"/>
</dbReference>
<dbReference type="RefSeq" id="WP_285191025.1">
    <property type="nucleotide sequence ID" value="NZ_CP126981.1"/>
</dbReference>
<feature type="domain" description="Acyl-CoA thioesterase-like C-terminal" evidence="2">
    <location>
        <begin position="103"/>
        <end position="235"/>
    </location>
</feature>
<dbReference type="Pfam" id="PF20789">
    <property type="entry name" value="4HBT_3C"/>
    <property type="match status" value="1"/>
</dbReference>
<evidence type="ECO:0000313" key="3">
    <source>
        <dbReference type="EMBL" id="WIM90264.1"/>
    </source>
</evidence>
<dbReference type="CDD" id="cd03443">
    <property type="entry name" value="PaaI_thioesterase"/>
    <property type="match status" value="1"/>
</dbReference>
<dbReference type="Proteomes" id="UP001236585">
    <property type="component" value="Chromosome"/>
</dbReference>
<accession>A0ABY8W915</accession>
<dbReference type="InterPro" id="IPR049450">
    <property type="entry name" value="ACOT8-like_C"/>
</dbReference>